<dbReference type="PANTHER" id="PTHR45626:SF12">
    <property type="entry name" value="DNA REPAIR PROTEIN RAD16"/>
    <property type="match status" value="1"/>
</dbReference>
<dbReference type="SMART" id="SM00184">
    <property type="entry name" value="RING"/>
    <property type="match status" value="1"/>
</dbReference>
<comment type="caution">
    <text evidence="15">The sequence shown here is derived from an EMBL/GenBank/DDBJ whole genome shotgun (WGS) entry which is preliminary data.</text>
</comment>
<dbReference type="Pfam" id="PF00271">
    <property type="entry name" value="Helicase_C"/>
    <property type="match status" value="1"/>
</dbReference>
<dbReference type="GO" id="GO:0005524">
    <property type="term" value="F:ATP binding"/>
    <property type="evidence" value="ECO:0007669"/>
    <property type="project" value="UniProtKB-KW"/>
</dbReference>
<feature type="region of interest" description="Disordered" evidence="10">
    <location>
        <begin position="354"/>
        <end position="377"/>
    </location>
</feature>
<dbReference type="SMART" id="SM00490">
    <property type="entry name" value="HELICc"/>
    <property type="match status" value="1"/>
</dbReference>
<dbReference type="InterPro" id="IPR050628">
    <property type="entry name" value="SNF2_RAD54_helicase_TF"/>
</dbReference>
<dbReference type="InterPro" id="IPR001650">
    <property type="entry name" value="Helicase_C-like"/>
</dbReference>
<keyword evidence="7" id="KW-0862">Zinc</keyword>
<evidence type="ECO:0000256" key="7">
    <source>
        <dbReference type="ARBA" id="ARBA00022833"/>
    </source>
</evidence>
<dbReference type="InterPro" id="IPR013083">
    <property type="entry name" value="Znf_RING/FYVE/PHD"/>
</dbReference>
<dbReference type="InterPro" id="IPR001841">
    <property type="entry name" value="Znf_RING"/>
</dbReference>
<gene>
    <name evidence="15" type="ORF">LUZ62_070935</name>
</gene>
<evidence type="ECO:0000256" key="6">
    <source>
        <dbReference type="ARBA" id="ARBA00022806"/>
    </source>
</evidence>
<evidence type="ECO:0000256" key="2">
    <source>
        <dbReference type="ARBA" id="ARBA00022723"/>
    </source>
</evidence>
<reference evidence="15" key="1">
    <citation type="submission" date="2022-08" db="EMBL/GenBank/DDBJ databases">
        <authorList>
            <person name="Marques A."/>
        </authorList>
    </citation>
    <scope>NUCLEOTIDE SEQUENCE</scope>
    <source>
        <strain evidence="15">RhyPub2mFocal</strain>
        <tissue evidence="15">Leaves</tissue>
    </source>
</reference>
<dbReference type="SUPFAM" id="SSF52540">
    <property type="entry name" value="P-loop containing nucleoside triphosphate hydrolases"/>
    <property type="match status" value="2"/>
</dbReference>
<dbReference type="Pfam" id="PF00176">
    <property type="entry name" value="SNF2-rel_dom"/>
    <property type="match status" value="2"/>
</dbReference>
<keyword evidence="6 15" id="KW-0347">Helicase</keyword>
<dbReference type="GO" id="GO:0008270">
    <property type="term" value="F:zinc ion binding"/>
    <property type="evidence" value="ECO:0007669"/>
    <property type="project" value="UniProtKB-KW"/>
</dbReference>
<dbReference type="GO" id="GO:0008094">
    <property type="term" value="F:ATP-dependent activity, acting on DNA"/>
    <property type="evidence" value="ECO:0007669"/>
    <property type="project" value="TreeGrafter"/>
</dbReference>
<feature type="compositionally biased region" description="Basic residues" evidence="10">
    <location>
        <begin position="359"/>
        <end position="368"/>
    </location>
</feature>
<keyword evidence="2" id="KW-0479">Metal-binding</keyword>
<evidence type="ECO:0000259" key="11">
    <source>
        <dbReference type="PROSITE" id="PS50089"/>
    </source>
</evidence>
<dbReference type="GO" id="GO:0016787">
    <property type="term" value="F:hydrolase activity"/>
    <property type="evidence" value="ECO:0007669"/>
    <property type="project" value="UniProtKB-KW"/>
</dbReference>
<dbReference type="PROSITE" id="PS50089">
    <property type="entry name" value="ZF_RING_2"/>
    <property type="match status" value="1"/>
</dbReference>
<feature type="domain" description="Helicase ATP-binding" evidence="13">
    <location>
        <begin position="208"/>
        <end position="445"/>
    </location>
</feature>
<dbReference type="InterPro" id="IPR000330">
    <property type="entry name" value="SNF2_N"/>
</dbReference>
<feature type="domain" description="RING-type" evidence="11">
    <location>
        <begin position="602"/>
        <end position="642"/>
    </location>
</feature>
<evidence type="ECO:0000256" key="1">
    <source>
        <dbReference type="ARBA" id="ARBA00008438"/>
    </source>
</evidence>
<evidence type="ECO:0000256" key="4">
    <source>
        <dbReference type="ARBA" id="ARBA00022771"/>
    </source>
</evidence>
<dbReference type="InterPro" id="IPR018957">
    <property type="entry name" value="Znf_C3HC4_RING-type"/>
</dbReference>
<dbReference type="PROSITE" id="PS51194">
    <property type="entry name" value="HELICASE_CTER"/>
    <property type="match status" value="1"/>
</dbReference>
<feature type="compositionally biased region" description="Polar residues" evidence="10">
    <location>
        <begin position="82"/>
        <end position="93"/>
    </location>
</feature>
<dbReference type="GO" id="GO:0006289">
    <property type="term" value="P:nucleotide-excision repair"/>
    <property type="evidence" value="ECO:0007669"/>
    <property type="project" value="TreeGrafter"/>
</dbReference>
<dbReference type="InterPro" id="IPR049730">
    <property type="entry name" value="SNF2/RAD54-like_C"/>
</dbReference>
<feature type="region of interest" description="Disordered" evidence="10">
    <location>
        <begin position="1"/>
        <end position="101"/>
    </location>
</feature>
<evidence type="ECO:0000313" key="16">
    <source>
        <dbReference type="Proteomes" id="UP001140206"/>
    </source>
</evidence>
<dbReference type="InterPro" id="IPR027417">
    <property type="entry name" value="P-loop_NTPase"/>
</dbReference>
<dbReference type="GO" id="GO:0004386">
    <property type="term" value="F:helicase activity"/>
    <property type="evidence" value="ECO:0007669"/>
    <property type="project" value="UniProtKB-KW"/>
</dbReference>
<accession>A0AAV8D1C9</accession>
<keyword evidence="16" id="KW-1185">Reference proteome</keyword>
<dbReference type="CDD" id="cd18008">
    <property type="entry name" value="DEXDc_SHPRH-like"/>
    <property type="match status" value="1"/>
</dbReference>
<dbReference type="PROSITE" id="PS51192">
    <property type="entry name" value="HELICASE_ATP_BIND_1"/>
    <property type="match status" value="1"/>
</dbReference>
<dbReference type="Pfam" id="PF00097">
    <property type="entry name" value="zf-C3HC4"/>
    <property type="match status" value="1"/>
</dbReference>
<dbReference type="SMART" id="SM00487">
    <property type="entry name" value="DEXDc"/>
    <property type="match status" value="1"/>
</dbReference>
<dbReference type="SUPFAM" id="SSF57850">
    <property type="entry name" value="RING/U-box"/>
    <property type="match status" value="1"/>
</dbReference>
<keyword evidence="3" id="KW-0547">Nucleotide-binding</keyword>
<feature type="compositionally biased region" description="Basic residues" evidence="10">
    <location>
        <begin position="1"/>
        <end position="13"/>
    </location>
</feature>
<dbReference type="PANTHER" id="PTHR45626">
    <property type="entry name" value="TRANSCRIPTION TERMINATION FACTOR 2-RELATED"/>
    <property type="match status" value="1"/>
</dbReference>
<keyword evidence="4 9" id="KW-0863">Zinc-finger</keyword>
<comment type="similarity">
    <text evidence="1">Belongs to the SNF2/RAD54 helicase family. RAD16 subfamily.</text>
</comment>
<name>A0AAV8D1C9_9POAL</name>
<dbReference type="PROSITE" id="PS50157">
    <property type="entry name" value="ZINC_FINGER_C2H2_2"/>
    <property type="match status" value="1"/>
</dbReference>
<feature type="domain" description="C2H2-type" evidence="12">
    <location>
        <begin position="327"/>
        <end position="361"/>
    </location>
</feature>
<organism evidence="15 16">
    <name type="scientific">Rhynchospora pubera</name>
    <dbReference type="NCBI Taxonomy" id="906938"/>
    <lineage>
        <taxon>Eukaryota</taxon>
        <taxon>Viridiplantae</taxon>
        <taxon>Streptophyta</taxon>
        <taxon>Embryophyta</taxon>
        <taxon>Tracheophyta</taxon>
        <taxon>Spermatophyta</taxon>
        <taxon>Magnoliopsida</taxon>
        <taxon>Liliopsida</taxon>
        <taxon>Poales</taxon>
        <taxon>Cyperaceae</taxon>
        <taxon>Cyperoideae</taxon>
        <taxon>Rhynchosporeae</taxon>
        <taxon>Rhynchospora</taxon>
    </lineage>
</organism>
<feature type="compositionally biased region" description="Low complexity" evidence="10">
    <location>
        <begin position="31"/>
        <end position="46"/>
    </location>
</feature>
<dbReference type="EMBL" id="JAMFTS010000004">
    <property type="protein sequence ID" value="KAJ4760560.1"/>
    <property type="molecule type" value="Genomic_DNA"/>
</dbReference>
<evidence type="ECO:0000256" key="10">
    <source>
        <dbReference type="SAM" id="MobiDB-lite"/>
    </source>
</evidence>
<evidence type="ECO:0000259" key="14">
    <source>
        <dbReference type="PROSITE" id="PS51194"/>
    </source>
</evidence>
<evidence type="ECO:0000256" key="3">
    <source>
        <dbReference type="ARBA" id="ARBA00022741"/>
    </source>
</evidence>
<dbReference type="Gene3D" id="3.40.50.300">
    <property type="entry name" value="P-loop containing nucleotide triphosphate hydrolases"/>
    <property type="match status" value="1"/>
</dbReference>
<evidence type="ECO:0000313" key="15">
    <source>
        <dbReference type="EMBL" id="KAJ4760560.1"/>
    </source>
</evidence>
<dbReference type="Gene3D" id="3.40.50.10810">
    <property type="entry name" value="Tandem AAA-ATPase domain"/>
    <property type="match status" value="1"/>
</dbReference>
<sequence>MPMQWRRRSKKSYKTISSSDESDAATPPPVSIRSSRQPQPRPQQRQAVPTLIWKRRTKRTYKTISSSSSADFDEASDSSLSTGPSPITISQPEDNQDQPVHDPIAVSSQKIISKPEAKHQDQPLPDYDSGACSYDADLELRERSRKNGNNRPVLRWENMSREYYRWFKQMEVHNPEPVIENQEICEPSADVILPLLRYQKEWLRWALDQEASETKGGILADEMGMGKTIQAISLVLTSRGLHAKSEASSSSSKDNNKCTLVICPLTALLQWQREIEMHTADGCLKILLFYGKDRLRGELDFSQYDFVITGHKTVESDYRKYVLPSKEKCEYCDRGFTSVRTLITHQRDFCGPDATKTGKQAKPKKKAKEKMEQMDLTTPQTSPLHSVRWERIIIDEAHSNIKSRASNTAKSVFTLESEYKWALSGTPLQNNVGELYSLIRFLQIVPYSYFFCKDCDCRVLDYSSSYTCDDCGHSSSRHFCWWNKYISRPMQNRSAGKPAQRAMLLLREKVLKSTLLRRTKEGRLADFAYPPKYVKLRCDSMDETEHDFYEAMHTQSCIKFNSYVEAGTVMNNYAHIFQMLTRLRQAVDHPYLVLYPPAGEICGLCQSEAQDSLVTSCNHAFCKSCWDEHASMFTRQPACPTCLTALTVGPRKKTRKQSKVKGFRSSSILNRLDLSNFKSSTKIEALNEEINMMIAKDGTAKGIVFSQFTAFIDLIGYSLQTYGVKYARLDGRMNIAERDNAIATFTADDDCIILLMSLKSGGVALNLTVASHVFLMDPWWNPAVEKQAQDRIHRIGQYKPIRVVRFVIENTVEERILTLQEKKALVFEGTVGNSADAMQKLTAQDLQLLFAT</sequence>
<protein>
    <submittedName>
        <fullName evidence="15">DNA/RNA helicase protein</fullName>
    </submittedName>
</protein>
<dbReference type="Gene3D" id="3.30.40.10">
    <property type="entry name" value="Zinc/RING finger domain, C3HC4 (zinc finger)"/>
    <property type="match status" value="1"/>
</dbReference>
<dbReference type="Proteomes" id="UP001140206">
    <property type="component" value="Chromosome 4"/>
</dbReference>
<evidence type="ECO:0000259" key="13">
    <source>
        <dbReference type="PROSITE" id="PS51192"/>
    </source>
</evidence>
<dbReference type="GO" id="GO:0005634">
    <property type="term" value="C:nucleus"/>
    <property type="evidence" value="ECO:0007669"/>
    <property type="project" value="TreeGrafter"/>
</dbReference>
<dbReference type="AlphaFoldDB" id="A0AAV8D1C9"/>
<dbReference type="InterPro" id="IPR038718">
    <property type="entry name" value="SNF2-like_sf"/>
</dbReference>
<dbReference type="CDD" id="cd18793">
    <property type="entry name" value="SF2_C_SNF"/>
    <property type="match status" value="1"/>
</dbReference>
<evidence type="ECO:0000259" key="12">
    <source>
        <dbReference type="PROSITE" id="PS50157"/>
    </source>
</evidence>
<evidence type="ECO:0000256" key="8">
    <source>
        <dbReference type="ARBA" id="ARBA00022840"/>
    </source>
</evidence>
<feature type="domain" description="Helicase C-terminal" evidence="14">
    <location>
        <begin position="678"/>
        <end position="842"/>
    </location>
</feature>
<evidence type="ECO:0000256" key="9">
    <source>
        <dbReference type="PROSITE-ProRule" id="PRU00042"/>
    </source>
</evidence>
<dbReference type="InterPro" id="IPR013087">
    <property type="entry name" value="Znf_C2H2_type"/>
</dbReference>
<dbReference type="InterPro" id="IPR014001">
    <property type="entry name" value="Helicase_ATP-bd"/>
</dbReference>
<evidence type="ECO:0000256" key="5">
    <source>
        <dbReference type="ARBA" id="ARBA00022801"/>
    </source>
</evidence>
<keyword evidence="5" id="KW-0378">Hydrolase</keyword>
<keyword evidence="8" id="KW-0067">ATP-binding</keyword>
<proteinExistence type="inferred from homology"/>